<accession>E2B4N7</accession>
<keyword evidence="3" id="KW-1185">Reference proteome</keyword>
<evidence type="ECO:0000256" key="1">
    <source>
        <dbReference type="SAM" id="MobiDB-lite"/>
    </source>
</evidence>
<dbReference type="AlphaFoldDB" id="E2B4N7"/>
<proteinExistence type="predicted"/>
<evidence type="ECO:0000313" key="3">
    <source>
        <dbReference type="Proteomes" id="UP000008237"/>
    </source>
</evidence>
<reference evidence="2 3" key="1">
    <citation type="journal article" date="2010" name="Science">
        <title>Genomic comparison of the ants Camponotus floridanus and Harpegnathos saltator.</title>
        <authorList>
            <person name="Bonasio R."/>
            <person name="Zhang G."/>
            <person name="Ye C."/>
            <person name="Mutti N.S."/>
            <person name="Fang X."/>
            <person name="Qin N."/>
            <person name="Donahue G."/>
            <person name="Yang P."/>
            <person name="Li Q."/>
            <person name="Li C."/>
            <person name="Zhang P."/>
            <person name="Huang Z."/>
            <person name="Berger S.L."/>
            <person name="Reinberg D."/>
            <person name="Wang J."/>
            <person name="Liebig J."/>
        </authorList>
    </citation>
    <scope>NUCLEOTIDE SEQUENCE [LARGE SCALE GENOMIC DNA]</scope>
    <source>
        <strain evidence="2 3">R22 G/1</strain>
    </source>
</reference>
<dbReference type="InParanoid" id="E2B4N7"/>
<dbReference type="EMBL" id="GL445584">
    <property type="protein sequence ID" value="EFN89318.1"/>
    <property type="molecule type" value="Genomic_DNA"/>
</dbReference>
<gene>
    <name evidence="2" type="ORF">EAI_07636</name>
</gene>
<evidence type="ECO:0000313" key="2">
    <source>
        <dbReference type="EMBL" id="EFN89318.1"/>
    </source>
</evidence>
<protein>
    <submittedName>
        <fullName evidence="2">Uncharacterized protein</fullName>
    </submittedName>
</protein>
<name>E2B4N7_HARSA</name>
<feature type="region of interest" description="Disordered" evidence="1">
    <location>
        <begin position="34"/>
        <end position="67"/>
    </location>
</feature>
<dbReference type="Proteomes" id="UP000008237">
    <property type="component" value="Unassembled WGS sequence"/>
</dbReference>
<sequence>MDYIFVFIPLYFAGSTNYKKQGDNEHFFNMILIGDSPHGEPPPGERGWRRRLSSRSPVDGLAPEGLDRFRHGPEGFLTGFRDHAAVPNAIVEITGATTSTTTTTTITTTTTATTSTSTSTSTNTNTTTAAATVEAVPPPHGAPVSAVIAAIMATWTAKLAGVLVHPVGDPAVNGIYSFGWVVCGHNKIEKDL</sequence>
<organism evidence="3">
    <name type="scientific">Harpegnathos saltator</name>
    <name type="common">Jerdon's jumping ant</name>
    <dbReference type="NCBI Taxonomy" id="610380"/>
    <lineage>
        <taxon>Eukaryota</taxon>
        <taxon>Metazoa</taxon>
        <taxon>Ecdysozoa</taxon>
        <taxon>Arthropoda</taxon>
        <taxon>Hexapoda</taxon>
        <taxon>Insecta</taxon>
        <taxon>Pterygota</taxon>
        <taxon>Neoptera</taxon>
        <taxon>Endopterygota</taxon>
        <taxon>Hymenoptera</taxon>
        <taxon>Apocrita</taxon>
        <taxon>Aculeata</taxon>
        <taxon>Formicoidea</taxon>
        <taxon>Formicidae</taxon>
        <taxon>Ponerinae</taxon>
        <taxon>Ponerini</taxon>
        <taxon>Harpegnathos</taxon>
    </lineage>
</organism>